<keyword evidence="2" id="KW-0472">Membrane</keyword>
<feature type="transmembrane region" description="Helical" evidence="2">
    <location>
        <begin position="264"/>
        <end position="283"/>
    </location>
</feature>
<accession>A0ABQ5ZZU9</accession>
<dbReference type="InterPro" id="IPR000883">
    <property type="entry name" value="Cyt_C_Oxase_1"/>
</dbReference>
<dbReference type="PANTHER" id="PTHR10422:SF29">
    <property type="entry name" value="CYTOCHROME C OXIDASE SUBUNIT 1 HOMOLOG, BACTEROID"/>
    <property type="match status" value="1"/>
</dbReference>
<feature type="transmembrane region" description="Helical" evidence="2">
    <location>
        <begin position="489"/>
        <end position="509"/>
    </location>
</feature>
<feature type="transmembrane region" description="Helical" evidence="2">
    <location>
        <begin position="439"/>
        <end position="461"/>
    </location>
</feature>
<keyword evidence="1" id="KW-0249">Electron transport</keyword>
<evidence type="ECO:0000256" key="1">
    <source>
        <dbReference type="ARBA" id="ARBA00022660"/>
    </source>
</evidence>
<feature type="transmembrane region" description="Helical" evidence="2">
    <location>
        <begin position="160"/>
        <end position="180"/>
    </location>
</feature>
<keyword evidence="2" id="KW-0812">Transmembrane</keyword>
<keyword evidence="1" id="KW-0813">Transport</keyword>
<keyword evidence="5" id="KW-1185">Reference proteome</keyword>
<feature type="transmembrane region" description="Helical" evidence="2">
    <location>
        <begin position="6"/>
        <end position="27"/>
    </location>
</feature>
<dbReference type="RefSeq" id="WP_027851737.1">
    <property type="nucleotide sequence ID" value="NZ_BSOR01000035.1"/>
</dbReference>
<organism evidence="4 5">
    <name type="scientific">Marinospirillum insulare</name>
    <dbReference type="NCBI Taxonomy" id="217169"/>
    <lineage>
        <taxon>Bacteria</taxon>
        <taxon>Pseudomonadati</taxon>
        <taxon>Pseudomonadota</taxon>
        <taxon>Gammaproteobacteria</taxon>
        <taxon>Oceanospirillales</taxon>
        <taxon>Oceanospirillaceae</taxon>
        <taxon>Marinospirillum</taxon>
    </lineage>
</organism>
<feature type="transmembrane region" description="Helical" evidence="2">
    <location>
        <begin position="129"/>
        <end position="148"/>
    </location>
</feature>
<evidence type="ECO:0000256" key="2">
    <source>
        <dbReference type="SAM" id="Phobius"/>
    </source>
</evidence>
<dbReference type="PANTHER" id="PTHR10422">
    <property type="entry name" value="CYTOCHROME C OXIDASE SUBUNIT 1"/>
    <property type="match status" value="1"/>
</dbReference>
<dbReference type="Gene3D" id="1.20.210.10">
    <property type="entry name" value="Cytochrome c oxidase-like, subunit I domain"/>
    <property type="match status" value="1"/>
</dbReference>
<feature type="transmembrane region" description="Helical" evidence="2">
    <location>
        <begin position="323"/>
        <end position="345"/>
    </location>
</feature>
<dbReference type="PROSITE" id="PS50855">
    <property type="entry name" value="COX1"/>
    <property type="match status" value="1"/>
</dbReference>
<feature type="transmembrane region" description="Helical" evidence="2">
    <location>
        <begin position="79"/>
        <end position="100"/>
    </location>
</feature>
<evidence type="ECO:0000313" key="4">
    <source>
        <dbReference type="EMBL" id="GLR64618.1"/>
    </source>
</evidence>
<gene>
    <name evidence="4" type="ORF">GCM10007878_20560</name>
</gene>
<feature type="transmembrane region" description="Helical" evidence="2">
    <location>
        <begin position="224"/>
        <end position="244"/>
    </location>
</feature>
<sequence length="520" mass="58522">MHTSFSLLLILSFVVSLVALAAMVWAITRGHFFGGKKAALSIFEEGETDVLDDPASVYSTRTHQFDAVRAGIDKSGRSVVLVFLSVAMFFLLVGSLYGLLSSFKLHLPDWLSQYEFLTFGRARTVHLNLVNYGWLSVASLAVVLWVIPRVFRTPLRRPRMALWGGLIWTLGLIAGALAISLGWSDGVEWLEIPWQISVFLVVGVLFVAWPVIETATHREVEHVYVSAWYFLAALLWFPLLYFIAKIPGLHFGVEQATLNWWFAHNVLGLWVTPMGIATAYYLIPKIIGKPIFSYNLSVLGFWSLALFYSQVGIHHLVGGPIPTWLVTLSIVHSIMMFVPVIAVAINQHGLMLKNMWAFKQSYTLRFIWLGALMYTLSSFQGSLEALRSINTITHFTHFTVAHAHLGAYGFISLIMMGAFYYILPHLFGRAWPKPGLIKLHFWLVVVGITIYVVFLSVGGWLQGVELLNPATSFETITRNIKPYLEWRSLGGSLMTLGHFVFAYHFLIMLKQPKAHTRGGE</sequence>
<dbReference type="InterPro" id="IPR036927">
    <property type="entry name" value="Cyt_c_oxase-like_su1_sf"/>
</dbReference>
<name>A0ABQ5ZZU9_9GAMM</name>
<feature type="domain" description="Cytochrome oxidase subunit I profile" evidence="3">
    <location>
        <begin position="197"/>
        <end position="520"/>
    </location>
</feature>
<feature type="transmembrane region" description="Helical" evidence="2">
    <location>
        <begin position="295"/>
        <end position="317"/>
    </location>
</feature>
<dbReference type="EMBL" id="BSOR01000035">
    <property type="protein sequence ID" value="GLR64618.1"/>
    <property type="molecule type" value="Genomic_DNA"/>
</dbReference>
<feature type="transmembrane region" description="Helical" evidence="2">
    <location>
        <begin position="192"/>
        <end position="212"/>
    </location>
</feature>
<keyword evidence="1" id="KW-0679">Respiratory chain</keyword>
<keyword evidence="2" id="KW-1133">Transmembrane helix</keyword>
<evidence type="ECO:0000259" key="3">
    <source>
        <dbReference type="PROSITE" id="PS50855"/>
    </source>
</evidence>
<feature type="transmembrane region" description="Helical" evidence="2">
    <location>
        <begin position="366"/>
        <end position="383"/>
    </location>
</feature>
<dbReference type="InterPro" id="IPR023616">
    <property type="entry name" value="Cyt_c_oxase-like_su1_dom"/>
</dbReference>
<dbReference type="Proteomes" id="UP001156682">
    <property type="component" value="Unassembled WGS sequence"/>
</dbReference>
<evidence type="ECO:0000313" key="5">
    <source>
        <dbReference type="Proteomes" id="UP001156682"/>
    </source>
</evidence>
<reference evidence="5" key="1">
    <citation type="journal article" date="2019" name="Int. J. Syst. Evol. Microbiol.">
        <title>The Global Catalogue of Microorganisms (GCM) 10K type strain sequencing project: providing services to taxonomists for standard genome sequencing and annotation.</title>
        <authorList>
            <consortium name="The Broad Institute Genomics Platform"/>
            <consortium name="The Broad Institute Genome Sequencing Center for Infectious Disease"/>
            <person name="Wu L."/>
            <person name="Ma J."/>
        </authorList>
    </citation>
    <scope>NUCLEOTIDE SEQUENCE [LARGE SCALE GENOMIC DNA]</scope>
    <source>
        <strain evidence="5">NBRC 100033</strain>
    </source>
</reference>
<proteinExistence type="predicted"/>
<dbReference type="Pfam" id="PF00115">
    <property type="entry name" value="COX1"/>
    <property type="match status" value="1"/>
</dbReference>
<feature type="transmembrane region" description="Helical" evidence="2">
    <location>
        <begin position="403"/>
        <end position="427"/>
    </location>
</feature>
<dbReference type="SUPFAM" id="SSF81442">
    <property type="entry name" value="Cytochrome c oxidase subunit I-like"/>
    <property type="match status" value="1"/>
</dbReference>
<comment type="caution">
    <text evidence="4">The sequence shown here is derived from an EMBL/GenBank/DDBJ whole genome shotgun (WGS) entry which is preliminary data.</text>
</comment>
<protein>
    <submittedName>
        <fullName evidence="4">Membrane protein</fullName>
    </submittedName>
</protein>